<dbReference type="InterPro" id="IPR000182">
    <property type="entry name" value="GNAT_dom"/>
</dbReference>
<gene>
    <name evidence="2" type="ORF">FOF52_03595</name>
</gene>
<name>A0ABY4KXK6_THEAE</name>
<dbReference type="Pfam" id="PF13607">
    <property type="entry name" value="Succ_CoA_lig"/>
    <property type="match status" value="1"/>
</dbReference>
<dbReference type="Pfam" id="PF13549">
    <property type="entry name" value="ATP-grasp_5"/>
    <property type="match status" value="1"/>
</dbReference>
<dbReference type="Gene3D" id="3.40.50.720">
    <property type="entry name" value="NAD(P)-binding Rossmann-like Domain"/>
    <property type="match status" value="1"/>
</dbReference>
<dbReference type="Pfam" id="PF00583">
    <property type="entry name" value="Acetyltransf_1"/>
    <property type="match status" value="1"/>
</dbReference>
<dbReference type="SUPFAM" id="SSF56059">
    <property type="entry name" value="Glutathione synthetase ATP-binding domain-like"/>
    <property type="match status" value="1"/>
</dbReference>
<dbReference type="InterPro" id="IPR032875">
    <property type="entry name" value="Succ_CoA_lig_flav_dom"/>
</dbReference>
<reference evidence="2 3" key="1">
    <citation type="submission" date="2020-04" db="EMBL/GenBank/DDBJ databases">
        <title>Thermobifida alba genome sequencing and assembly.</title>
        <authorList>
            <person name="Luzics S."/>
            <person name="Horvath B."/>
            <person name="Nagy I."/>
            <person name="Toth A."/>
            <person name="Nagy I."/>
            <person name="Kukolya J."/>
        </authorList>
    </citation>
    <scope>NUCLEOTIDE SEQUENCE [LARGE SCALE GENOMIC DNA]</scope>
    <source>
        <strain evidence="2 3">DSM 43795</strain>
    </source>
</reference>
<proteinExistence type="predicted"/>
<dbReference type="InterPro" id="IPR016181">
    <property type="entry name" value="Acyl_CoA_acyltransferase"/>
</dbReference>
<evidence type="ECO:0000313" key="2">
    <source>
        <dbReference type="EMBL" id="UPT20164.1"/>
    </source>
</evidence>
<dbReference type="SUPFAM" id="SSF51735">
    <property type="entry name" value="NAD(P)-binding Rossmann-fold domains"/>
    <property type="match status" value="1"/>
</dbReference>
<dbReference type="InterPro" id="IPR016102">
    <property type="entry name" value="Succinyl-CoA_synth-like"/>
</dbReference>
<dbReference type="Gene3D" id="3.30.1490.20">
    <property type="entry name" value="ATP-grasp fold, A domain"/>
    <property type="match status" value="1"/>
</dbReference>
<dbReference type="Pfam" id="PF19045">
    <property type="entry name" value="Ligase_CoA_2"/>
    <property type="match status" value="1"/>
</dbReference>
<evidence type="ECO:0000313" key="3">
    <source>
        <dbReference type="Proteomes" id="UP000832041"/>
    </source>
</evidence>
<dbReference type="InterPro" id="IPR003781">
    <property type="entry name" value="CoA-bd"/>
</dbReference>
<dbReference type="SUPFAM" id="SSF55729">
    <property type="entry name" value="Acyl-CoA N-acyltransferases (Nat)"/>
    <property type="match status" value="1"/>
</dbReference>
<protein>
    <submittedName>
        <fullName evidence="2">GNAT family N-acetyltransferase</fullName>
    </submittedName>
</protein>
<dbReference type="EMBL" id="CP051627">
    <property type="protein sequence ID" value="UPT20164.1"/>
    <property type="molecule type" value="Genomic_DNA"/>
</dbReference>
<dbReference type="Gene3D" id="3.40.630.30">
    <property type="match status" value="1"/>
</dbReference>
<dbReference type="SUPFAM" id="SSF52210">
    <property type="entry name" value="Succinyl-CoA synthetase domains"/>
    <property type="match status" value="2"/>
</dbReference>
<organism evidence="2 3">
    <name type="scientific">Thermobifida alba</name>
    <name type="common">Thermomonospora alba</name>
    <dbReference type="NCBI Taxonomy" id="53522"/>
    <lineage>
        <taxon>Bacteria</taxon>
        <taxon>Bacillati</taxon>
        <taxon>Actinomycetota</taxon>
        <taxon>Actinomycetes</taxon>
        <taxon>Streptosporangiales</taxon>
        <taxon>Nocardiopsidaceae</taxon>
        <taxon>Thermobifida</taxon>
    </lineage>
</organism>
<feature type="domain" description="CoA-binding" evidence="1">
    <location>
        <begin position="195"/>
        <end position="290"/>
    </location>
</feature>
<dbReference type="Proteomes" id="UP000832041">
    <property type="component" value="Chromosome"/>
</dbReference>
<dbReference type="InterPro" id="IPR013815">
    <property type="entry name" value="ATP_grasp_subdomain_1"/>
</dbReference>
<dbReference type="Gene3D" id="3.40.50.261">
    <property type="entry name" value="Succinyl-CoA synthetase domains"/>
    <property type="match status" value="2"/>
</dbReference>
<dbReference type="InterPro" id="IPR043938">
    <property type="entry name" value="Ligase_CoA_dom"/>
</dbReference>
<dbReference type="Gene3D" id="3.30.470.20">
    <property type="entry name" value="ATP-grasp fold, B domain"/>
    <property type="match status" value="1"/>
</dbReference>
<sequence length="888" mass="93254">MTIDLGADAAHALLTDGTIVLVRPARAEDEERVRAMHEAMSPENRRMRFFVSGSVAVDELSHRICAEPGRDHQALLAVLDGEVIGAASYDATDRPDVAEVALAVADRFHGRGVGTLLLEHLASRARRNGITAFRADVLPDNHGMLRVFADIGLRPRQRFDRGVVELTIPLAPDDRYLDAVGERESLAGRESLQPLLRPASVVVLGGTRRPVSVGNAILRNIRDGGFTGRLYAVHPQAATVAGVAASASVADLPEAPDLAVVSVPPGAVVDVARDCGERGVGALVVITADLDADAGRELLAVCRRHGMRLVGPNCFGVASLTEDVRLQATFAANPPLPGRAGLVVQSGGIGITLLEHLSRLGIGVSSFVSTGNKLDVSSNDLLRWWEADPATTMAIMHVESFGNPRKFSRVARRLGRRMPVLTVLAGRSAAGQRAAASHTGASLTPALTTETLFAQAGVLAARSLGELVGTAAFLAHQPLPSGPRIAIVTNAGGTGVLAADACADAGLEVHELGERTRRDIEALLPAGAACANPVDTTPAARSDQLRACLERLVAAPEVDAVIAIMVRTALADPLPVVATAGHGKPVVAVAPGQAETVTSLPAGEHGVVPSYSGPEAAAAALGHAWARARWLARPVGAPPTLTAVAADRARTIVQDFLRRHPEGGWLPLDQVMDLLGCYGITVAPWRWTHGPEESARARQELNGPVALKADVAGVVHKKRAGALRLDLTDAGHVRRAHAELADRFGPRLRGVLVQAMAPRGFEVLLGLVQQPVFGPLVVCGLGGTYTEALRTRAARLAPLTDVDADELVRSVPALRTLGEQEGDTAVDLTALREMALRLSQLAVDLTQVSELDLNPVMATPSGAVCVDARIRLAVPPAGDPYLRALRPL</sequence>
<accession>A0ABY4KXK6</accession>
<keyword evidence="3" id="KW-1185">Reference proteome</keyword>
<dbReference type="PANTHER" id="PTHR42793">
    <property type="entry name" value="COA BINDING DOMAIN CONTAINING PROTEIN"/>
    <property type="match status" value="1"/>
</dbReference>
<dbReference type="Pfam" id="PF13380">
    <property type="entry name" value="CoA_binding_2"/>
    <property type="match status" value="1"/>
</dbReference>
<evidence type="ECO:0000259" key="1">
    <source>
        <dbReference type="SMART" id="SM00881"/>
    </source>
</evidence>
<dbReference type="CDD" id="cd04301">
    <property type="entry name" value="NAT_SF"/>
    <property type="match status" value="1"/>
</dbReference>
<dbReference type="PANTHER" id="PTHR42793:SF1">
    <property type="entry name" value="PEPTIDYL-LYSINE N-ACETYLTRANSFERASE PATZ"/>
    <property type="match status" value="1"/>
</dbReference>
<dbReference type="SMART" id="SM00881">
    <property type="entry name" value="CoA_binding"/>
    <property type="match status" value="1"/>
</dbReference>
<dbReference type="RefSeq" id="WP_248592416.1">
    <property type="nucleotide sequence ID" value="NZ_BAABEB010000012.1"/>
</dbReference>
<dbReference type="InterPro" id="IPR036291">
    <property type="entry name" value="NAD(P)-bd_dom_sf"/>
</dbReference>